<dbReference type="InterPro" id="IPR051333">
    <property type="entry name" value="CLIP_Serine_Protease"/>
</dbReference>
<evidence type="ECO:0000313" key="2">
    <source>
        <dbReference type="EMBL" id="KAJ8953059.1"/>
    </source>
</evidence>
<dbReference type="PROSITE" id="PS00135">
    <property type="entry name" value="TRYPSIN_SER"/>
    <property type="match status" value="1"/>
</dbReference>
<dbReference type="PANTHER" id="PTHR24260:SF145">
    <property type="entry name" value="FI17609P1-RELATED"/>
    <property type="match status" value="1"/>
</dbReference>
<dbReference type="Proteomes" id="UP001162156">
    <property type="component" value="Unassembled WGS sequence"/>
</dbReference>
<comment type="caution">
    <text evidence="2">The sequence shown here is derived from an EMBL/GenBank/DDBJ whole genome shotgun (WGS) entry which is preliminary data.</text>
</comment>
<dbReference type="GO" id="GO:0004252">
    <property type="term" value="F:serine-type endopeptidase activity"/>
    <property type="evidence" value="ECO:0007669"/>
    <property type="project" value="InterPro"/>
</dbReference>
<dbReference type="InterPro" id="IPR043504">
    <property type="entry name" value="Peptidase_S1_PA_chymotrypsin"/>
</dbReference>
<dbReference type="InterPro" id="IPR033116">
    <property type="entry name" value="TRYPSIN_SER"/>
</dbReference>
<dbReference type="Pfam" id="PF00089">
    <property type="entry name" value="Trypsin"/>
    <property type="match status" value="1"/>
</dbReference>
<accession>A0AAV8YME8</accession>
<dbReference type="InterPro" id="IPR009003">
    <property type="entry name" value="Peptidase_S1_PA"/>
</dbReference>
<dbReference type="AlphaFoldDB" id="A0AAV8YME8"/>
<protein>
    <recommendedName>
        <fullName evidence="1">Peptidase S1 domain-containing protein</fullName>
    </recommendedName>
</protein>
<organism evidence="2 3">
    <name type="scientific">Rhamnusium bicolor</name>
    <dbReference type="NCBI Taxonomy" id="1586634"/>
    <lineage>
        <taxon>Eukaryota</taxon>
        <taxon>Metazoa</taxon>
        <taxon>Ecdysozoa</taxon>
        <taxon>Arthropoda</taxon>
        <taxon>Hexapoda</taxon>
        <taxon>Insecta</taxon>
        <taxon>Pterygota</taxon>
        <taxon>Neoptera</taxon>
        <taxon>Endopterygota</taxon>
        <taxon>Coleoptera</taxon>
        <taxon>Polyphaga</taxon>
        <taxon>Cucujiformia</taxon>
        <taxon>Chrysomeloidea</taxon>
        <taxon>Cerambycidae</taxon>
        <taxon>Lepturinae</taxon>
        <taxon>Rhagiini</taxon>
        <taxon>Rhamnusium</taxon>
    </lineage>
</organism>
<dbReference type="Gene3D" id="2.40.10.10">
    <property type="entry name" value="Trypsin-like serine proteases"/>
    <property type="match status" value="1"/>
</dbReference>
<dbReference type="GO" id="GO:0006508">
    <property type="term" value="P:proteolysis"/>
    <property type="evidence" value="ECO:0007669"/>
    <property type="project" value="InterPro"/>
</dbReference>
<reference evidence="2" key="1">
    <citation type="journal article" date="2023" name="Insect Mol. Biol.">
        <title>Genome sequencing provides insights into the evolution of gene families encoding plant cell wall-degrading enzymes in longhorned beetles.</title>
        <authorList>
            <person name="Shin N.R."/>
            <person name="Okamura Y."/>
            <person name="Kirsch R."/>
            <person name="Pauchet Y."/>
        </authorList>
    </citation>
    <scope>NUCLEOTIDE SEQUENCE</scope>
    <source>
        <strain evidence="2">RBIC_L_NR</strain>
    </source>
</reference>
<feature type="domain" description="Peptidase S1" evidence="1">
    <location>
        <begin position="1"/>
        <end position="82"/>
    </location>
</feature>
<proteinExistence type="predicted"/>
<keyword evidence="3" id="KW-1185">Reference proteome</keyword>
<dbReference type="PROSITE" id="PS50240">
    <property type="entry name" value="TRYPSIN_DOM"/>
    <property type="match status" value="1"/>
</dbReference>
<evidence type="ECO:0000259" key="1">
    <source>
        <dbReference type="PROSITE" id="PS50240"/>
    </source>
</evidence>
<dbReference type="SUPFAM" id="SSF50494">
    <property type="entry name" value="Trypsin-like serine proteases"/>
    <property type="match status" value="1"/>
</dbReference>
<dbReference type="EMBL" id="JANEYF010001991">
    <property type="protein sequence ID" value="KAJ8953059.1"/>
    <property type="molecule type" value="Genomic_DNA"/>
</dbReference>
<sequence length="82" mass="9005">VSITVQPLTQNQICANGRKEDVCKGDSGGPLSNATLDTDGELRNFQIGIVSFASTMTCGVEELPPIYTRVDRYLEWITDNIK</sequence>
<name>A0AAV8YME8_9CUCU</name>
<dbReference type="InterPro" id="IPR001254">
    <property type="entry name" value="Trypsin_dom"/>
</dbReference>
<evidence type="ECO:0000313" key="3">
    <source>
        <dbReference type="Proteomes" id="UP001162156"/>
    </source>
</evidence>
<feature type="non-terminal residue" evidence="2">
    <location>
        <position position="1"/>
    </location>
</feature>
<gene>
    <name evidence="2" type="ORF">NQ314_007434</name>
</gene>
<dbReference type="PANTHER" id="PTHR24260">
    <property type="match status" value="1"/>
</dbReference>